<protein>
    <submittedName>
        <fullName evidence="1">Uncharacterized protein</fullName>
    </submittedName>
</protein>
<dbReference type="AlphaFoldDB" id="A0A7W7H164"/>
<proteinExistence type="predicted"/>
<dbReference type="EMBL" id="JACHNB010000001">
    <property type="protein sequence ID" value="MBB4742002.1"/>
    <property type="molecule type" value="Genomic_DNA"/>
</dbReference>
<dbReference type="Proteomes" id="UP000546162">
    <property type="component" value="Unassembled WGS sequence"/>
</dbReference>
<name>A0A7W7H164_9ACTN</name>
<reference evidence="1 2" key="1">
    <citation type="submission" date="2020-08" db="EMBL/GenBank/DDBJ databases">
        <title>Sequencing the genomes of 1000 actinobacteria strains.</title>
        <authorList>
            <person name="Klenk H.-P."/>
        </authorList>
    </citation>
    <scope>NUCLEOTIDE SEQUENCE [LARGE SCALE GENOMIC DNA]</scope>
    <source>
        <strain evidence="1 2">DSM 45809</strain>
    </source>
</reference>
<gene>
    <name evidence="1" type="ORF">BJY16_005461</name>
</gene>
<sequence>MDSDRLAWWDSVGESRRLVEPGPRRPRPNHCRRGEVGVRVSGRVLAAVLVAALACGGCDGRAVEPDDPQPVGDGPEVRFSASVEVGERAVHVRYELTNTSGEPLTVFNRVPSYTPSGGLDTPDPGAVYVVGSTLDGRVQIAKRVFPRPDTDRMTWAMTPRVAATVVAAGVSVGEEFDVPLPLTRRHPYGEDFGDGPIALPDPVRDVVFCLGVARQAEVARYAGPVDGPSPVADEISLPHLSIVTDRQHLSCSAPARL</sequence>
<evidence type="ECO:0000313" key="2">
    <source>
        <dbReference type="Proteomes" id="UP000546162"/>
    </source>
</evidence>
<organism evidence="1 2">
    <name type="scientific">Actinoplanes octamycinicus</name>
    <dbReference type="NCBI Taxonomy" id="135948"/>
    <lineage>
        <taxon>Bacteria</taxon>
        <taxon>Bacillati</taxon>
        <taxon>Actinomycetota</taxon>
        <taxon>Actinomycetes</taxon>
        <taxon>Micromonosporales</taxon>
        <taxon>Micromonosporaceae</taxon>
        <taxon>Actinoplanes</taxon>
    </lineage>
</organism>
<comment type="caution">
    <text evidence="1">The sequence shown here is derived from an EMBL/GenBank/DDBJ whole genome shotgun (WGS) entry which is preliminary data.</text>
</comment>
<evidence type="ECO:0000313" key="1">
    <source>
        <dbReference type="EMBL" id="MBB4742002.1"/>
    </source>
</evidence>
<accession>A0A7W7H164</accession>
<dbReference type="RefSeq" id="WP_185042424.1">
    <property type="nucleotide sequence ID" value="NZ_BAABFG010000005.1"/>
</dbReference>
<keyword evidence="2" id="KW-1185">Reference proteome</keyword>